<proteinExistence type="inferred from homology"/>
<dbReference type="GO" id="GO:0004869">
    <property type="term" value="F:cysteine-type endopeptidase inhibitor activity"/>
    <property type="evidence" value="ECO:0007669"/>
    <property type="project" value="UniProtKB-KW"/>
</dbReference>
<dbReference type="EMBL" id="BAABME010028227">
    <property type="protein sequence ID" value="GAA0177451.1"/>
    <property type="molecule type" value="Genomic_DNA"/>
</dbReference>
<feature type="chain" id="PRO_5043100813" description="Cysteine proteinase inhibitor" evidence="3">
    <location>
        <begin position="28"/>
        <end position="131"/>
    </location>
</feature>
<feature type="domain" description="Cystatin" evidence="4">
    <location>
        <begin position="35"/>
        <end position="128"/>
    </location>
</feature>
<comment type="caution">
    <text evidence="5">The sequence shown here is derived from an EMBL/GenBank/DDBJ whole genome shotgun (WGS) entry which is preliminary data.</text>
</comment>
<keyword evidence="1 3" id="KW-0646">Protease inhibitor</keyword>
<dbReference type="InterPro" id="IPR046350">
    <property type="entry name" value="Cystatin_sf"/>
</dbReference>
<dbReference type="Proteomes" id="UP001454036">
    <property type="component" value="Unassembled WGS sequence"/>
</dbReference>
<dbReference type="SUPFAM" id="SSF54403">
    <property type="entry name" value="Cystatin/monellin"/>
    <property type="match status" value="1"/>
</dbReference>
<evidence type="ECO:0000313" key="5">
    <source>
        <dbReference type="EMBL" id="GAA0177451.1"/>
    </source>
</evidence>
<keyword evidence="2 3" id="KW-0789">Thiol protease inhibitor</keyword>
<dbReference type="Gene3D" id="3.10.450.10">
    <property type="match status" value="1"/>
</dbReference>
<keyword evidence="6" id="KW-1185">Reference proteome</keyword>
<evidence type="ECO:0000256" key="1">
    <source>
        <dbReference type="ARBA" id="ARBA00022690"/>
    </source>
</evidence>
<dbReference type="Pfam" id="PF16845">
    <property type="entry name" value="SQAPI"/>
    <property type="match status" value="1"/>
</dbReference>
<evidence type="ECO:0000256" key="3">
    <source>
        <dbReference type="RuleBase" id="RU362130"/>
    </source>
</evidence>
<accession>A0AAV3RKH0</accession>
<gene>
    <name evidence="5" type="ORF">LIER_42139</name>
</gene>
<dbReference type="CDD" id="cd00042">
    <property type="entry name" value="CY"/>
    <property type="match status" value="1"/>
</dbReference>
<dbReference type="InterPro" id="IPR027214">
    <property type="entry name" value="Cystatin"/>
</dbReference>
<sequence length="131" mass="14620">MKISMMKINALCLVLIYLIGVFGIGNCESSGKEGTRVGGVSENNDNGNQNDAAEIENIARFAVQEHNNKENSVLEFVRVTQAKQQVVSGKMYNLVLEVNDAGTKKMCEAKVFVKPWMNFKQLESFKINRSE</sequence>
<dbReference type="SMART" id="SM00043">
    <property type="entry name" value="CY"/>
    <property type="match status" value="1"/>
</dbReference>
<dbReference type="PANTHER" id="PTHR11413">
    <property type="entry name" value="CYSTATIN FAMILY MEMBER"/>
    <property type="match status" value="1"/>
</dbReference>
<keyword evidence="3" id="KW-0732">Signal</keyword>
<reference evidence="5 6" key="1">
    <citation type="submission" date="2024-01" db="EMBL/GenBank/DDBJ databases">
        <title>The complete chloroplast genome sequence of Lithospermum erythrorhizon: insights into the phylogenetic relationship among Boraginaceae species and the maternal lineages of purple gromwells.</title>
        <authorList>
            <person name="Okada T."/>
            <person name="Watanabe K."/>
        </authorList>
    </citation>
    <scope>NUCLEOTIDE SEQUENCE [LARGE SCALE GENOMIC DNA]</scope>
</reference>
<protein>
    <recommendedName>
        <fullName evidence="3">Cysteine proteinase inhibitor</fullName>
    </recommendedName>
</protein>
<name>A0AAV3RKH0_LITER</name>
<evidence type="ECO:0000256" key="2">
    <source>
        <dbReference type="ARBA" id="ARBA00022704"/>
    </source>
</evidence>
<dbReference type="InterPro" id="IPR000010">
    <property type="entry name" value="Cystatin_dom"/>
</dbReference>
<evidence type="ECO:0000313" key="6">
    <source>
        <dbReference type="Proteomes" id="UP001454036"/>
    </source>
</evidence>
<feature type="signal peptide" evidence="3">
    <location>
        <begin position="1"/>
        <end position="27"/>
    </location>
</feature>
<dbReference type="PROSITE" id="PS00287">
    <property type="entry name" value="CYSTATIN"/>
    <property type="match status" value="1"/>
</dbReference>
<dbReference type="AlphaFoldDB" id="A0AAV3RKH0"/>
<evidence type="ECO:0000259" key="4">
    <source>
        <dbReference type="SMART" id="SM00043"/>
    </source>
</evidence>
<comment type="similarity">
    <text evidence="3">Belongs to the cystatin family. Phytocystatin subfamily.</text>
</comment>
<dbReference type="InterPro" id="IPR018073">
    <property type="entry name" value="Prot_inh_cystat_CS"/>
</dbReference>
<dbReference type="PANTHER" id="PTHR11413:SF110">
    <property type="entry name" value="CYSTEINE PROTEINASE INHIBITOR 6"/>
    <property type="match status" value="1"/>
</dbReference>
<organism evidence="5 6">
    <name type="scientific">Lithospermum erythrorhizon</name>
    <name type="common">Purple gromwell</name>
    <name type="synonym">Lithospermum officinale var. erythrorhizon</name>
    <dbReference type="NCBI Taxonomy" id="34254"/>
    <lineage>
        <taxon>Eukaryota</taxon>
        <taxon>Viridiplantae</taxon>
        <taxon>Streptophyta</taxon>
        <taxon>Embryophyta</taxon>
        <taxon>Tracheophyta</taxon>
        <taxon>Spermatophyta</taxon>
        <taxon>Magnoliopsida</taxon>
        <taxon>eudicotyledons</taxon>
        <taxon>Gunneridae</taxon>
        <taxon>Pentapetalae</taxon>
        <taxon>asterids</taxon>
        <taxon>lamiids</taxon>
        <taxon>Boraginales</taxon>
        <taxon>Boraginaceae</taxon>
        <taxon>Boraginoideae</taxon>
        <taxon>Lithospermeae</taxon>
        <taxon>Lithospermum</taxon>
    </lineage>
</organism>